<evidence type="ECO:0000313" key="1">
    <source>
        <dbReference type="EMBL" id="MPM87098.1"/>
    </source>
</evidence>
<proteinExistence type="predicted"/>
<accession>A0A645DDI0</accession>
<sequence>MGQGVRRSTAQHGSHLIAATHRHIAAGTGNGLGQAQRVAIGQRNRGMARRRPAAPVGCGDADGRICARHCNDVLAHALQRQAAAYRLQHRQLAGIANQPVGRLECSLIHGSGGRNALPGLAVAPHVLEQREQARGAHMQGAAIEIRSCLRLIILDLRYFFI</sequence>
<organism evidence="1">
    <name type="scientific">bioreactor metagenome</name>
    <dbReference type="NCBI Taxonomy" id="1076179"/>
    <lineage>
        <taxon>unclassified sequences</taxon>
        <taxon>metagenomes</taxon>
        <taxon>ecological metagenomes</taxon>
    </lineage>
</organism>
<name>A0A645DDI0_9ZZZZ</name>
<gene>
    <name evidence="1" type="ORF">SDC9_134191</name>
</gene>
<dbReference type="EMBL" id="VSSQ01034992">
    <property type="protein sequence ID" value="MPM87098.1"/>
    <property type="molecule type" value="Genomic_DNA"/>
</dbReference>
<reference evidence="1" key="1">
    <citation type="submission" date="2019-08" db="EMBL/GenBank/DDBJ databases">
        <authorList>
            <person name="Kucharzyk K."/>
            <person name="Murdoch R.W."/>
            <person name="Higgins S."/>
            <person name="Loffler F."/>
        </authorList>
    </citation>
    <scope>NUCLEOTIDE SEQUENCE</scope>
</reference>
<dbReference type="AlphaFoldDB" id="A0A645DDI0"/>
<comment type="caution">
    <text evidence="1">The sequence shown here is derived from an EMBL/GenBank/DDBJ whole genome shotgun (WGS) entry which is preliminary data.</text>
</comment>
<protein>
    <submittedName>
        <fullName evidence="1">Uncharacterized protein</fullName>
    </submittedName>
</protein>